<feature type="region of interest" description="Disordered" evidence="1">
    <location>
        <begin position="178"/>
        <end position="205"/>
    </location>
</feature>
<gene>
    <name evidence="3" type="ORF">DL764_000166</name>
</gene>
<accession>A0A4Q4TZR1</accession>
<proteinExistence type="predicted"/>
<feature type="compositionally biased region" description="Low complexity" evidence="1">
    <location>
        <begin position="53"/>
        <end position="65"/>
    </location>
</feature>
<dbReference type="Pfam" id="PF24852">
    <property type="entry name" value="DUF7726"/>
    <property type="match status" value="2"/>
</dbReference>
<feature type="compositionally biased region" description="Basic and acidic residues" evidence="1">
    <location>
        <begin position="188"/>
        <end position="205"/>
    </location>
</feature>
<comment type="caution">
    <text evidence="3">The sequence shown here is derived from an EMBL/GenBank/DDBJ whole genome shotgun (WGS) entry which is preliminary data.</text>
</comment>
<evidence type="ECO:0000259" key="2">
    <source>
        <dbReference type="Pfam" id="PF24852"/>
    </source>
</evidence>
<dbReference type="InterPro" id="IPR056143">
    <property type="entry name" value="DUF7726"/>
</dbReference>
<feature type="domain" description="DUF7726" evidence="2">
    <location>
        <begin position="214"/>
        <end position="294"/>
    </location>
</feature>
<dbReference type="PANTHER" id="PTHR42339:SF1">
    <property type="entry name" value="HISTONE H1"/>
    <property type="match status" value="1"/>
</dbReference>
<feature type="domain" description="DUF7726" evidence="2">
    <location>
        <begin position="107"/>
        <end position="178"/>
    </location>
</feature>
<evidence type="ECO:0000313" key="3">
    <source>
        <dbReference type="EMBL" id="RYP11210.1"/>
    </source>
</evidence>
<reference evidence="3 4" key="1">
    <citation type="submission" date="2018-06" db="EMBL/GenBank/DDBJ databases">
        <title>Complete Genomes of Monosporascus.</title>
        <authorList>
            <person name="Robinson A.J."/>
            <person name="Natvig D.O."/>
        </authorList>
    </citation>
    <scope>NUCLEOTIDE SEQUENCE [LARGE SCALE GENOMIC DNA]</scope>
    <source>
        <strain evidence="3 4">CBS 110550</strain>
    </source>
</reference>
<name>A0A4Q4TZR1_9PEZI</name>
<dbReference type="AlphaFoldDB" id="A0A4Q4TZR1"/>
<protein>
    <recommendedName>
        <fullName evidence="2">DUF7726 domain-containing protein</fullName>
    </recommendedName>
</protein>
<dbReference type="OrthoDB" id="2592504at2759"/>
<evidence type="ECO:0000313" key="4">
    <source>
        <dbReference type="Proteomes" id="UP000293360"/>
    </source>
</evidence>
<evidence type="ECO:0000256" key="1">
    <source>
        <dbReference type="SAM" id="MobiDB-lite"/>
    </source>
</evidence>
<dbReference type="EMBL" id="QJNU01000004">
    <property type="protein sequence ID" value="RYP11210.1"/>
    <property type="molecule type" value="Genomic_DNA"/>
</dbReference>
<feature type="region of interest" description="Disordered" evidence="1">
    <location>
        <begin position="1"/>
        <end position="104"/>
    </location>
</feature>
<organism evidence="3 4">
    <name type="scientific">Monosporascus ibericus</name>
    <dbReference type="NCBI Taxonomy" id="155417"/>
    <lineage>
        <taxon>Eukaryota</taxon>
        <taxon>Fungi</taxon>
        <taxon>Dikarya</taxon>
        <taxon>Ascomycota</taxon>
        <taxon>Pezizomycotina</taxon>
        <taxon>Sordariomycetes</taxon>
        <taxon>Xylariomycetidae</taxon>
        <taxon>Xylariales</taxon>
        <taxon>Xylariales incertae sedis</taxon>
        <taxon>Monosporascus</taxon>
    </lineage>
</organism>
<sequence>MSYNGNPQGLPMGVPRSWTPIPPPPDYNSLVARCTPQGGDLGAQSIYPPVPQPVHQLVPQYQTIPAPQPQPAAPSNTSSRKRKSDAVVVEQPENIPDISDDDPRLYHVDQSCQQIRRKIRDFIDGGNMKVKEFQEAIGVSARSYQNFMSMSGTDKGVNCDTYPAAFRFFKKRELQGLKAAPPKKTKTARSEEKKKPSSLDTGDIRLEGEDQQVVPVYDTCDEVRKKIRAFLKKADVTQAAFCRAIGESFPEKRSIQSRQLSTFLGRKGPTAGNTSSVFYGSYVFFEKLRIKEGKPKTQFRLEMEKIHPNGMDVTNQIDGGWVTMHKDERMVQDKYGRIDFVRVG</sequence>
<dbReference type="Proteomes" id="UP000293360">
    <property type="component" value="Unassembled WGS sequence"/>
</dbReference>
<dbReference type="PANTHER" id="PTHR42339">
    <property type="entry name" value="HISTONE H1"/>
    <property type="match status" value="1"/>
</dbReference>
<keyword evidence="4" id="KW-1185">Reference proteome</keyword>